<dbReference type="InterPro" id="IPR036188">
    <property type="entry name" value="FAD/NAD-bd_sf"/>
</dbReference>
<comment type="caution">
    <text evidence="6">The sequence shown here is derived from an EMBL/GenBank/DDBJ whole genome shotgun (WGS) entry which is preliminary data.</text>
</comment>
<dbReference type="Pfam" id="PF03486">
    <property type="entry name" value="HI0933_like"/>
    <property type="match status" value="1"/>
</dbReference>
<dbReference type="EMBL" id="DXHU01000015">
    <property type="protein sequence ID" value="HIV98839.1"/>
    <property type="molecule type" value="Genomic_DNA"/>
</dbReference>
<dbReference type="Proteomes" id="UP000823936">
    <property type="component" value="Unassembled WGS sequence"/>
</dbReference>
<dbReference type="Gene3D" id="3.50.50.60">
    <property type="entry name" value="FAD/NAD(P)-binding domain"/>
    <property type="match status" value="1"/>
</dbReference>
<reference evidence="6" key="2">
    <citation type="submission" date="2021-04" db="EMBL/GenBank/DDBJ databases">
        <authorList>
            <person name="Gilroy R."/>
        </authorList>
    </citation>
    <scope>NUCLEOTIDE SEQUENCE</scope>
    <source>
        <strain evidence="6">Gambia11-129</strain>
    </source>
</reference>
<evidence type="ECO:0000256" key="2">
    <source>
        <dbReference type="ARBA" id="ARBA00022630"/>
    </source>
</evidence>
<dbReference type="SUPFAM" id="SSF160996">
    <property type="entry name" value="HI0933 insert domain-like"/>
    <property type="match status" value="1"/>
</dbReference>
<evidence type="ECO:0000313" key="6">
    <source>
        <dbReference type="EMBL" id="HIV98839.1"/>
    </source>
</evidence>
<dbReference type="InterPro" id="IPR057661">
    <property type="entry name" value="RsdA/BaiN/AoA(So)_Rossmann"/>
</dbReference>
<feature type="domain" description="RsdA/BaiN/AoA(So)-like Rossmann fold-like" evidence="4">
    <location>
        <begin position="3"/>
        <end position="370"/>
    </location>
</feature>
<proteinExistence type="predicted"/>
<dbReference type="Pfam" id="PF22780">
    <property type="entry name" value="HI0933_like_1st"/>
    <property type="match status" value="1"/>
</dbReference>
<evidence type="ECO:0000259" key="5">
    <source>
        <dbReference type="Pfam" id="PF22780"/>
    </source>
</evidence>
<protein>
    <submittedName>
        <fullName evidence="6">Aminoacetone oxidase family FAD-binding enzyme</fullName>
    </submittedName>
</protein>
<dbReference type="Gene3D" id="2.40.30.10">
    <property type="entry name" value="Translation factors"/>
    <property type="match status" value="1"/>
</dbReference>
<reference evidence="6" key="1">
    <citation type="journal article" date="2021" name="PeerJ">
        <title>Extensive microbial diversity within the chicken gut microbiome revealed by metagenomics and culture.</title>
        <authorList>
            <person name="Gilroy R."/>
            <person name="Ravi A."/>
            <person name="Getino M."/>
            <person name="Pursley I."/>
            <person name="Horton D.L."/>
            <person name="Alikhan N.F."/>
            <person name="Baker D."/>
            <person name="Gharbi K."/>
            <person name="Hall N."/>
            <person name="Watson M."/>
            <person name="Adriaenssens E.M."/>
            <person name="Foster-Nyarko E."/>
            <person name="Jarju S."/>
            <person name="Secka A."/>
            <person name="Antonio M."/>
            <person name="Oren A."/>
            <person name="Chaudhuri R.R."/>
            <person name="La Ragione R."/>
            <person name="Hildebrand F."/>
            <person name="Pallen M.J."/>
        </authorList>
    </citation>
    <scope>NUCLEOTIDE SEQUENCE</scope>
    <source>
        <strain evidence="6">Gambia11-129</strain>
    </source>
</reference>
<dbReference type="InterPro" id="IPR004792">
    <property type="entry name" value="BaiN-like"/>
</dbReference>
<dbReference type="PANTHER" id="PTHR42887">
    <property type="entry name" value="OS12G0638800 PROTEIN"/>
    <property type="match status" value="1"/>
</dbReference>
<keyword evidence="3" id="KW-0274">FAD</keyword>
<dbReference type="AlphaFoldDB" id="A0A9D1PSN3"/>
<feature type="domain" description="RsdA/BaiN/AoA(So)-like insert" evidence="5">
    <location>
        <begin position="184"/>
        <end position="305"/>
    </location>
</feature>
<name>A0A9D1PSN3_9SPIO</name>
<dbReference type="NCBIfam" id="TIGR00275">
    <property type="entry name" value="aminoacetone oxidase family FAD-binding enzyme"/>
    <property type="match status" value="1"/>
</dbReference>
<dbReference type="PRINTS" id="PR00420">
    <property type="entry name" value="RNGMNOXGNASE"/>
</dbReference>
<comment type="cofactor">
    <cofactor evidence="1">
        <name>FAD</name>
        <dbReference type="ChEBI" id="CHEBI:57692"/>
    </cofactor>
</comment>
<dbReference type="SUPFAM" id="SSF51905">
    <property type="entry name" value="FAD/NAD(P)-binding domain"/>
    <property type="match status" value="1"/>
</dbReference>
<dbReference type="InterPro" id="IPR055178">
    <property type="entry name" value="RsdA/BaiN/AoA(So)-like_dom"/>
</dbReference>
<accession>A0A9D1PSN3</accession>
<sequence length="380" mass="41258">MKDVIIIGAGASGLFASVLLKPEAIVIERNERAGEKLLLTGGGKCNFTHVGNAEETCSAYYDKKNFVKRAIYNFPPEKIISFFENKLHVPSCVSENGKVFPSSGKSSTVLSALLDNAGQTIYSEKVVDITKKDDFFIVRTEKNSYTSRYVIVAAGGNSFPKTGSDGSICSLLKKLGHTIIPFSPALSRIKTNTDFSAASGITINLAIKGKEGSCKGSAVITPSGFGGPAAENFSRYLKQKEEITVDFLPDEELEINRCAKEVRNVLPLPTSLLSVLIEKRILEKKSAELTKEEERKIISSLKSFKTSASADEKSAMSSRGGVSTKEIDSKSMHSRIVENLYFTGEIMDVDAFCGGYSLTFAFSSAALACQDIEKRLSQEK</sequence>
<evidence type="ECO:0000256" key="1">
    <source>
        <dbReference type="ARBA" id="ARBA00001974"/>
    </source>
</evidence>
<dbReference type="Gene3D" id="1.10.8.260">
    <property type="entry name" value="HI0933 insert domain-like"/>
    <property type="match status" value="1"/>
</dbReference>
<dbReference type="PANTHER" id="PTHR42887:SF2">
    <property type="entry name" value="OS12G0638800 PROTEIN"/>
    <property type="match status" value="1"/>
</dbReference>
<keyword evidence="2" id="KW-0285">Flavoprotein</keyword>
<organism evidence="6 7">
    <name type="scientific">Candidatus Ornithospirochaeta avicola</name>
    <dbReference type="NCBI Taxonomy" id="2840896"/>
    <lineage>
        <taxon>Bacteria</taxon>
        <taxon>Pseudomonadati</taxon>
        <taxon>Spirochaetota</taxon>
        <taxon>Spirochaetia</taxon>
        <taxon>Spirochaetales</taxon>
        <taxon>Spirochaetaceae</taxon>
        <taxon>Spirochaetaceae incertae sedis</taxon>
        <taxon>Candidatus Ornithospirochaeta</taxon>
    </lineage>
</organism>
<evidence type="ECO:0000256" key="3">
    <source>
        <dbReference type="ARBA" id="ARBA00022827"/>
    </source>
</evidence>
<evidence type="ECO:0000313" key="7">
    <source>
        <dbReference type="Proteomes" id="UP000823936"/>
    </source>
</evidence>
<dbReference type="InterPro" id="IPR023166">
    <property type="entry name" value="BaiN-like_dom_sf"/>
</dbReference>
<gene>
    <name evidence="6" type="ORF">IAB12_03540</name>
</gene>
<evidence type="ECO:0000259" key="4">
    <source>
        <dbReference type="Pfam" id="PF03486"/>
    </source>
</evidence>